<accession>A0A024CB40</accession>
<dbReference type="PANTHER" id="PTHR35004:SF7">
    <property type="entry name" value="INTEGRASE PROTEIN"/>
    <property type="match status" value="1"/>
</dbReference>
<dbReference type="InterPro" id="IPR009057">
    <property type="entry name" value="Homeodomain-like_sf"/>
</dbReference>
<protein>
    <submittedName>
        <fullName evidence="3">Sea24</fullName>
    </submittedName>
</protein>
<dbReference type="InterPro" id="IPR036397">
    <property type="entry name" value="RNaseH_sf"/>
</dbReference>
<dbReference type="AlphaFoldDB" id="A0A024CB40"/>
<evidence type="ECO:0000259" key="2">
    <source>
        <dbReference type="PROSITE" id="PS50994"/>
    </source>
</evidence>
<dbReference type="InterPro" id="IPR047797">
    <property type="entry name" value="ISNCY_transpos"/>
</dbReference>
<dbReference type="GO" id="GO:0003676">
    <property type="term" value="F:nucleic acid binding"/>
    <property type="evidence" value="ECO:0007669"/>
    <property type="project" value="InterPro"/>
</dbReference>
<dbReference type="NCBIfam" id="NF033594">
    <property type="entry name" value="transpos_ISNCY_2"/>
    <property type="match status" value="1"/>
</dbReference>
<dbReference type="SUPFAM" id="SSF53098">
    <property type="entry name" value="Ribonuclease H-like"/>
    <property type="match status" value="1"/>
</dbReference>
<organism evidence="3">
    <name type="scientific">Vibrio parahaemolyticus</name>
    <dbReference type="NCBI Taxonomy" id="670"/>
    <lineage>
        <taxon>Bacteria</taxon>
        <taxon>Pseudomonadati</taxon>
        <taxon>Pseudomonadota</taxon>
        <taxon>Gammaproteobacteria</taxon>
        <taxon>Vibrionales</taxon>
        <taxon>Vibrionaceae</taxon>
        <taxon>Vibrio</taxon>
    </lineage>
</organism>
<evidence type="ECO:0000313" key="3">
    <source>
        <dbReference type="EMBL" id="AHZ30586.1"/>
    </source>
</evidence>
<gene>
    <name evidence="3" type="ORF">tc_PAI_053</name>
</gene>
<dbReference type="EMBL" id="KJ468740">
    <property type="protein sequence ID" value="AHZ30586.1"/>
    <property type="molecule type" value="Genomic_DNA"/>
</dbReference>
<feature type="region of interest" description="Disordered" evidence="1">
    <location>
        <begin position="47"/>
        <end position="69"/>
    </location>
</feature>
<dbReference type="GO" id="GO:0015074">
    <property type="term" value="P:DNA integration"/>
    <property type="evidence" value="ECO:0007669"/>
    <property type="project" value="InterPro"/>
</dbReference>
<dbReference type="InterPro" id="IPR001584">
    <property type="entry name" value="Integrase_cat-core"/>
</dbReference>
<reference evidence="3" key="1">
    <citation type="submission" date="2014-02" db="EMBL/GenBank/DDBJ databases">
        <title>Insectcidical toxin genes in the bacterium Vibrio parahaemolyticus isolated from acute hepatopancreatic necrosis disease-affected shrimp.</title>
        <authorList>
            <person name="Tang K.F.J."/>
            <person name="Lightner D.V."/>
        </authorList>
    </citation>
    <scope>NUCLEOTIDE SEQUENCE</scope>
    <source>
        <strain evidence="3">A3</strain>
    </source>
</reference>
<dbReference type="SUPFAM" id="SSF46689">
    <property type="entry name" value="Homeodomain-like"/>
    <property type="match status" value="1"/>
</dbReference>
<evidence type="ECO:0000256" key="1">
    <source>
        <dbReference type="SAM" id="MobiDB-lite"/>
    </source>
</evidence>
<dbReference type="InterPro" id="IPR012337">
    <property type="entry name" value="RNaseH-like_sf"/>
</dbReference>
<dbReference type="Pfam" id="PF13518">
    <property type="entry name" value="HTH_28"/>
    <property type="match status" value="1"/>
</dbReference>
<proteinExistence type="predicted"/>
<name>A0A024CB40_VIBPH</name>
<dbReference type="Gene3D" id="3.30.420.10">
    <property type="entry name" value="Ribonuclease H-like superfamily/Ribonuclease H"/>
    <property type="match status" value="1"/>
</dbReference>
<dbReference type="PROSITE" id="PS50994">
    <property type="entry name" value="INTEGRASE"/>
    <property type="match status" value="1"/>
</dbReference>
<dbReference type="PANTHER" id="PTHR35004">
    <property type="entry name" value="TRANSPOSASE RV3428C-RELATED"/>
    <property type="match status" value="1"/>
</dbReference>
<sequence length="454" mass="53220">MLITMSTKELERIKILQDVIDRRMRQCDAAKRLNLSPRQVRRLIKQLEQNGPSSLAHKARGKPSNRGHSPEYRLTVLQTIREHYPDFPPTFAREKLLECHNLPVGLETLRNWMIADLIWKPRSQRKPKVYQPRHRRDCLGELIQIDGSHHDWFEGRRPKCCLLVFIDDATGRLMNLRFSETESVIDYMVTTREYVETHGKPQAFYSDRHSIFHSSTKKGIEAKNSTQFGRALKELGIELICANSSQAKGRVERANLTLQNRLVKEMRLKKLDTIADANLWLPEFMEDFNRRFAKPANYPKDMHRTLREESHELYDIFSWQSVRKLSNSLTFQYNQVVYLIENSDENTRLVHENVLILEHLDGHISVRYGNRPLKFKIFDKLEKVSQGQIVDNKRLGQVLLFAKEKQDEFEAKNKRKRNSKAVSIIGQRQAMNEQLRALNPVLLEPDQFTASHSR</sequence>
<feature type="domain" description="Integrase catalytic" evidence="2">
    <location>
        <begin position="128"/>
        <end position="309"/>
    </location>
</feature>
<dbReference type="InterPro" id="IPR055247">
    <property type="entry name" value="InsJ-like_HTH"/>
</dbReference>